<dbReference type="InterPro" id="IPR013381">
    <property type="entry name" value="CRISPR-assoc_prot_Cse1"/>
</dbReference>
<dbReference type="AlphaFoldDB" id="A0A1H0ATX9"/>
<sequence length="517" mass="57669">MDLLAAEWLGVRDVGGGVSRIALGEVGGQCWQELQALRPDFRGALYQFLIGLLQTAYAPQDLNEWRERWRNPPTASELEGAFAPYRDAFVLEGDGPAFMQDLQLPEDANQLPVLNLLIDAGSDSNQFFNKPAADHGLCESCFTQALLTLQLNAPPGGRGTRTSLRGGGPLTTLLVPADQQSTLWQKLWLNVLPKDFLGYPEVETRGDVLPWLVPTRTSDAGGTGDTTPETVHSLQAYWSMPRRIRLDASTANQGDCAICGARDARLIRHYRTRYGGTNYTGAWLHPLTPYNLDAEGKKPPLSIKGQRGGIAYRHWLGLTQGRDDHQPDAARVVRHFTRRIKHPAVRLWCFGYDMDNMKARCWYDSTLPVHALEDGLQETFARQVSALLDVASETAGILHKQVKAAWFKRPGDAGSEPAIGQSFWQRSEADFYELLEQLATSDLEREAAIAPLHRHWLLQTRRLALVLFDEWAMAGPVEELNLKRMVEARAALGKELNGGKAMKPLWKIVNSHLKEHA</sequence>
<accession>A0A1H0ATX9</accession>
<reference evidence="2" key="1">
    <citation type="submission" date="2016-10" db="EMBL/GenBank/DDBJ databases">
        <authorList>
            <person name="Varghese N."/>
            <person name="Submissions S."/>
        </authorList>
    </citation>
    <scope>NUCLEOTIDE SEQUENCE [LARGE SCALE GENOMIC DNA]</scope>
    <source>
        <strain evidence="2">JCM 21621</strain>
    </source>
</reference>
<dbReference type="STRING" id="198616.SAMN05216193_102375"/>
<dbReference type="Pfam" id="PF09481">
    <property type="entry name" value="CRISPR_Cse1"/>
    <property type="match status" value="1"/>
</dbReference>
<dbReference type="EMBL" id="FNIJ01000002">
    <property type="protein sequence ID" value="SDN36960.1"/>
    <property type="molecule type" value="Genomic_DNA"/>
</dbReference>
<protein>
    <submittedName>
        <fullName evidence="1">CRISPR system Cascade subunit CasA</fullName>
    </submittedName>
</protein>
<organism evidence="1 2">
    <name type="scientific">Pseudomonas jinjuensis</name>
    <dbReference type="NCBI Taxonomy" id="198616"/>
    <lineage>
        <taxon>Bacteria</taxon>
        <taxon>Pseudomonadati</taxon>
        <taxon>Pseudomonadota</taxon>
        <taxon>Gammaproteobacteria</taxon>
        <taxon>Pseudomonadales</taxon>
        <taxon>Pseudomonadaceae</taxon>
        <taxon>Pseudomonas</taxon>
    </lineage>
</organism>
<keyword evidence="2" id="KW-1185">Reference proteome</keyword>
<evidence type="ECO:0000313" key="1">
    <source>
        <dbReference type="EMBL" id="SDN36960.1"/>
    </source>
</evidence>
<proteinExistence type="predicted"/>
<dbReference type="Proteomes" id="UP000242957">
    <property type="component" value="Unassembled WGS sequence"/>
</dbReference>
<dbReference type="CDD" id="cd09729">
    <property type="entry name" value="Cse1_I-E"/>
    <property type="match status" value="1"/>
</dbReference>
<gene>
    <name evidence="1" type="ORF">SAMN05216193_102375</name>
</gene>
<dbReference type="RefSeq" id="WP_084315211.1">
    <property type="nucleotide sequence ID" value="NZ_FNIJ01000002.1"/>
</dbReference>
<name>A0A1H0ATX9_9PSED</name>
<dbReference type="OrthoDB" id="5392377at2"/>
<evidence type="ECO:0000313" key="2">
    <source>
        <dbReference type="Proteomes" id="UP000242957"/>
    </source>
</evidence>
<dbReference type="NCBIfam" id="TIGR02547">
    <property type="entry name" value="casA_cse1"/>
    <property type="match status" value="1"/>
</dbReference>